<protein>
    <recommendedName>
        <fullName evidence="3">ATPase</fullName>
    </recommendedName>
</protein>
<accession>A0A9Q3WSC0</accession>
<comment type="caution">
    <text evidence="1">The sequence shown here is derived from an EMBL/GenBank/DDBJ whole genome shotgun (WGS) entry which is preliminary data.</text>
</comment>
<evidence type="ECO:0008006" key="3">
    <source>
        <dbReference type="Google" id="ProtNLM"/>
    </source>
</evidence>
<reference evidence="1" key="1">
    <citation type="journal article" date="2021" name="Environ. Microbiol.">
        <title>Cryptic niche differentiation of novel sediment ecotypes of Rugeria pomeroyi correlates with nitrate respiration.</title>
        <authorList>
            <person name="Lin X."/>
            <person name="McNichol J."/>
            <person name="Chu X."/>
            <person name="Qian Y."/>
            <person name="Luo H."/>
        </authorList>
    </citation>
    <scope>NUCLEOTIDE SEQUENCE</scope>
    <source>
        <strain evidence="1">SZCCDBB064</strain>
    </source>
</reference>
<gene>
    <name evidence="1" type="ORF">KBY27_21935</name>
</gene>
<name>A0A9Q3WSC0_9RHOB</name>
<dbReference type="EMBL" id="JAGQAF010000022">
    <property type="protein sequence ID" value="MCE8540132.1"/>
    <property type="molecule type" value="Genomic_DNA"/>
</dbReference>
<dbReference type="NCBIfam" id="NF047389">
    <property type="entry name" value="ATPase_Sll1717"/>
    <property type="match status" value="1"/>
</dbReference>
<sequence>MTAAQQFSFSSRRIGTVLITHRLQVRANAQKPIFVLDDWLDLGSKIVKDSGKSCISLGNFMSDSPVLREISRWSIEAKDEDSSVYFFHFGDVSDIEDGRKNYVIGRKGTGKTAIAEYLHNQKSYNQFSRLLSFKNFPFNSLYGHADDAYNRPNQYITLWIYVIYHYICSMLAENELVRSRCGFDLRKSFDFDVQGALARSVKTITSQSYSLNLAGFGGGFQSDGESAEFDYVKANEAMREFIHSVIDDSEYYVIFDELDEDYRDVLNPDRKDSYFELLISLFKAVQVIRAEFANTDINIRPIIFLRDDIFDLCRDVDKNKWLDRAVTLKWDESQLRELVQFRLSRAIQTTTGETVDVSSAWDEVFGVRKTSIGSSRRGSIDTFKFLTSRTFLRPRDIISHVRECAKVALSRGNEKINNIDIKDSGSGHSAYMRREVIDELFPVLDDVAEILGVLSRIRKPIFTRKEFNDRYREYLNQNSSSNKTLTESQVLKLLFHFNVIGNITTGNHRVFAYDSDVKVMNMDENICVHNGLIHSLDIL</sequence>
<dbReference type="AlphaFoldDB" id="A0A9Q3WSC0"/>
<evidence type="ECO:0000313" key="1">
    <source>
        <dbReference type="EMBL" id="MCE8540132.1"/>
    </source>
</evidence>
<dbReference type="InterPro" id="IPR059206">
    <property type="entry name" value="Sll1717-like"/>
</dbReference>
<dbReference type="RefSeq" id="WP_234222066.1">
    <property type="nucleotide sequence ID" value="NZ_JAGQAF010000022.1"/>
</dbReference>
<organism evidence="1 2">
    <name type="scientific">Ruegeria pomeroyi</name>
    <dbReference type="NCBI Taxonomy" id="89184"/>
    <lineage>
        <taxon>Bacteria</taxon>
        <taxon>Pseudomonadati</taxon>
        <taxon>Pseudomonadota</taxon>
        <taxon>Alphaproteobacteria</taxon>
        <taxon>Rhodobacterales</taxon>
        <taxon>Roseobacteraceae</taxon>
        <taxon>Ruegeria</taxon>
    </lineage>
</organism>
<dbReference type="Proteomes" id="UP000813672">
    <property type="component" value="Unassembled WGS sequence"/>
</dbReference>
<proteinExistence type="predicted"/>
<evidence type="ECO:0000313" key="2">
    <source>
        <dbReference type="Proteomes" id="UP000813672"/>
    </source>
</evidence>